<dbReference type="InterPro" id="IPR001404">
    <property type="entry name" value="Hsp90_fam"/>
</dbReference>
<dbReference type="Proteomes" id="UP000190888">
    <property type="component" value="Unassembled WGS sequence"/>
</dbReference>
<keyword evidence="5" id="KW-0346">Stress response</keyword>
<dbReference type="AlphaFoldDB" id="A0A1T4KMK6"/>
<dbReference type="PIRSF" id="PIRSF002583">
    <property type="entry name" value="Hsp90"/>
    <property type="match status" value="1"/>
</dbReference>
<dbReference type="NCBIfam" id="NF003555">
    <property type="entry name" value="PRK05218.1"/>
    <property type="match status" value="1"/>
</dbReference>
<evidence type="ECO:0000256" key="5">
    <source>
        <dbReference type="ARBA" id="ARBA00023016"/>
    </source>
</evidence>
<keyword evidence="2" id="KW-0963">Cytoplasm</keyword>
<dbReference type="SUPFAM" id="SSF55874">
    <property type="entry name" value="ATPase domain of HSP90 chaperone/DNA topoisomerase II/histidine kinase"/>
    <property type="match status" value="1"/>
</dbReference>
<keyword evidence="13" id="KW-1185">Reference proteome</keyword>
<dbReference type="EMBL" id="FUWH01000002">
    <property type="protein sequence ID" value="SJZ43634.1"/>
    <property type="molecule type" value="Genomic_DNA"/>
</dbReference>
<dbReference type="GO" id="GO:0016887">
    <property type="term" value="F:ATP hydrolysis activity"/>
    <property type="evidence" value="ECO:0007669"/>
    <property type="project" value="InterPro"/>
</dbReference>
<dbReference type="InterPro" id="IPR019805">
    <property type="entry name" value="Heat_shock_protein_90_CS"/>
</dbReference>
<sequence>MQKGQIRVQTENIFPIIKKFLYSDHEIFLRELVSNAVDASQKIKTLSSIGEAKGELGELRIDVVLDAKEKTLSIIDRGVGMTAEEVDKYINQVAFSGAEEFMNKYKDANIIGHFGLGFYSAFMVSDKVELYSKSFKDESGVYWSCDGSPEFELYNVDYNNRGTKIVLHINEESQEFLDAERIRGILKRFCKFLPIPIFFSEAGVEKAGVEKEEEQEPINNTDPLWVKKPSELSKEDYEKFYKELYPFSETPLFWIHLNVDYPFNLTGVLYFPKIKQSYEIQKDKIQLYSNQVFVTDEVKDIVPEFLMLLHGVIDSPDIPLNVSRSYLQGDPNVKKINAHITKKVADKLEEIFRNERSSFEEKWESLGLFVKYGMMTDDKFLEKANKFLVMEDVSGKFHTLEEYKTATETLQKNKEGKTVVLYTTNPVQQDAYVQAAREKGYVVVKMETLVDAAFINTMEMKWDNVTFVRVDADIVDNLIDKQEGNDSILSAEESTKLKELFAIEIPELHVTTEVKGLSATTAPVVATRPEFMRRMKDMAGVGGGMTAFYAQMPDEVTLTVNGNHPIYQTLLKEENADLQQKQVRNLADLALLSQGLLKGNDLTSFINRSVELMQQA</sequence>
<dbReference type="GO" id="GO:0005524">
    <property type="term" value="F:ATP binding"/>
    <property type="evidence" value="ECO:0007669"/>
    <property type="project" value="UniProtKB-KW"/>
</dbReference>
<comment type="similarity">
    <text evidence="1">Belongs to the heat shock protein 90 family.</text>
</comment>
<dbReference type="GO" id="GO:0140662">
    <property type="term" value="F:ATP-dependent protein folding chaperone"/>
    <property type="evidence" value="ECO:0007669"/>
    <property type="project" value="InterPro"/>
</dbReference>
<protein>
    <recommendedName>
        <fullName evidence="8">Chaperone protein HtpG</fullName>
    </recommendedName>
    <alternativeName>
        <fullName evidence="7">Chaperone protein htpG</fullName>
    </alternativeName>
    <alternativeName>
        <fullName evidence="9 10">Heat shock protein HtpG</fullName>
    </alternativeName>
</protein>
<evidence type="ECO:0000256" key="10">
    <source>
        <dbReference type="ARBA" id="ARBA00080411"/>
    </source>
</evidence>
<keyword evidence="4 11" id="KW-0067">ATP-binding</keyword>
<dbReference type="RefSeq" id="WP_176112886.1">
    <property type="nucleotide sequence ID" value="NZ_FUWH01000002.1"/>
</dbReference>
<feature type="binding site" evidence="11">
    <location>
        <position position="76"/>
    </location>
    <ligand>
        <name>ATP</name>
        <dbReference type="ChEBI" id="CHEBI:30616"/>
    </ligand>
</feature>
<evidence type="ECO:0000256" key="4">
    <source>
        <dbReference type="ARBA" id="ARBA00022840"/>
    </source>
</evidence>
<dbReference type="InterPro" id="IPR020568">
    <property type="entry name" value="Ribosomal_Su5_D2-typ_SF"/>
</dbReference>
<keyword evidence="3 11" id="KW-0547">Nucleotide-binding</keyword>
<dbReference type="FunFam" id="3.30.565.10:FF:000076">
    <property type="entry name" value="Molecular chaperone HtpG"/>
    <property type="match status" value="1"/>
</dbReference>
<dbReference type="Gene3D" id="3.30.230.80">
    <property type="match status" value="1"/>
</dbReference>
<evidence type="ECO:0000256" key="2">
    <source>
        <dbReference type="ARBA" id="ARBA00022490"/>
    </source>
</evidence>
<feature type="binding site" evidence="11">
    <location>
        <position position="163"/>
    </location>
    <ligand>
        <name>ATP</name>
        <dbReference type="ChEBI" id="CHEBI:30616"/>
    </ligand>
</feature>
<dbReference type="Gene3D" id="3.40.50.11260">
    <property type="match status" value="1"/>
</dbReference>
<organism evidence="12 13">
    <name type="scientific">Sediminibacterium ginsengisoli</name>
    <dbReference type="NCBI Taxonomy" id="413434"/>
    <lineage>
        <taxon>Bacteria</taxon>
        <taxon>Pseudomonadati</taxon>
        <taxon>Bacteroidota</taxon>
        <taxon>Chitinophagia</taxon>
        <taxon>Chitinophagales</taxon>
        <taxon>Chitinophagaceae</taxon>
        <taxon>Sediminibacterium</taxon>
    </lineage>
</organism>
<feature type="binding site" evidence="11">
    <location>
        <position position="31"/>
    </location>
    <ligand>
        <name>ATP</name>
        <dbReference type="ChEBI" id="CHEBI:30616"/>
    </ligand>
</feature>
<name>A0A1T4KMK6_9BACT</name>
<evidence type="ECO:0000313" key="13">
    <source>
        <dbReference type="Proteomes" id="UP000190888"/>
    </source>
</evidence>
<accession>A0A1T4KMK6</accession>
<evidence type="ECO:0000256" key="11">
    <source>
        <dbReference type="PIRSR" id="PIRSR002583-1"/>
    </source>
</evidence>
<reference evidence="12 13" key="1">
    <citation type="submission" date="2017-02" db="EMBL/GenBank/DDBJ databases">
        <authorList>
            <person name="Peterson S.W."/>
        </authorList>
    </citation>
    <scope>NUCLEOTIDE SEQUENCE [LARGE SCALE GENOMIC DNA]</scope>
    <source>
        <strain evidence="12 13">DSM 22335</strain>
    </source>
</reference>
<evidence type="ECO:0000256" key="8">
    <source>
        <dbReference type="ARBA" id="ARBA00070675"/>
    </source>
</evidence>
<dbReference type="STRING" id="413434.SAMN04488132_10212"/>
<feature type="binding site" evidence="11">
    <location>
        <position position="324"/>
    </location>
    <ligand>
        <name>ATP</name>
        <dbReference type="ChEBI" id="CHEBI:30616"/>
    </ligand>
</feature>
<evidence type="ECO:0000256" key="7">
    <source>
        <dbReference type="ARBA" id="ARBA00067988"/>
    </source>
</evidence>
<evidence type="ECO:0000256" key="9">
    <source>
        <dbReference type="ARBA" id="ARBA00079544"/>
    </source>
</evidence>
<evidence type="ECO:0000256" key="6">
    <source>
        <dbReference type="ARBA" id="ARBA00023186"/>
    </source>
</evidence>
<dbReference type="PROSITE" id="PS00298">
    <property type="entry name" value="HSP90"/>
    <property type="match status" value="1"/>
</dbReference>
<dbReference type="GO" id="GO:0051082">
    <property type="term" value="F:unfolded protein binding"/>
    <property type="evidence" value="ECO:0007669"/>
    <property type="project" value="InterPro"/>
</dbReference>
<dbReference type="SUPFAM" id="SSF110942">
    <property type="entry name" value="HSP90 C-terminal domain"/>
    <property type="match status" value="1"/>
</dbReference>
<dbReference type="CDD" id="cd16927">
    <property type="entry name" value="HATPase_Hsp90-like"/>
    <property type="match status" value="1"/>
</dbReference>
<dbReference type="Pfam" id="PF13589">
    <property type="entry name" value="HATPase_c_3"/>
    <property type="match status" value="1"/>
</dbReference>
<feature type="binding site" evidence="11">
    <location>
        <position position="35"/>
    </location>
    <ligand>
        <name>ATP</name>
        <dbReference type="ChEBI" id="CHEBI:30616"/>
    </ligand>
</feature>
<dbReference type="InterPro" id="IPR036890">
    <property type="entry name" value="HATPase_C_sf"/>
</dbReference>
<dbReference type="Gene3D" id="1.20.120.790">
    <property type="entry name" value="Heat shock protein 90, C-terminal domain"/>
    <property type="match status" value="1"/>
</dbReference>
<dbReference type="InterPro" id="IPR037196">
    <property type="entry name" value="HSP90_C"/>
</dbReference>
<evidence type="ECO:0000313" key="12">
    <source>
        <dbReference type="EMBL" id="SJZ43634.1"/>
    </source>
</evidence>
<proteinExistence type="inferred from homology"/>
<gene>
    <name evidence="12" type="ORF">SAMN04488132_10212</name>
</gene>
<dbReference type="SUPFAM" id="SSF54211">
    <property type="entry name" value="Ribosomal protein S5 domain 2-like"/>
    <property type="match status" value="1"/>
</dbReference>
<feature type="binding site" evidence="11">
    <location>
        <begin position="96"/>
        <end position="97"/>
    </location>
    <ligand>
        <name>ATP</name>
        <dbReference type="ChEBI" id="CHEBI:30616"/>
    </ligand>
</feature>
<dbReference type="FunFam" id="3.30.230.80:FF:000008">
    <property type="entry name" value="Molecular chaperone HtpG"/>
    <property type="match status" value="1"/>
</dbReference>
<keyword evidence="6" id="KW-0143">Chaperone</keyword>
<dbReference type="PANTHER" id="PTHR11528">
    <property type="entry name" value="HEAT SHOCK PROTEIN 90 FAMILY MEMBER"/>
    <property type="match status" value="1"/>
</dbReference>
<dbReference type="PRINTS" id="PR00775">
    <property type="entry name" value="HEATSHOCK90"/>
</dbReference>
<feature type="binding site" evidence="11">
    <location>
        <position position="81"/>
    </location>
    <ligand>
        <name>ATP</name>
        <dbReference type="ChEBI" id="CHEBI:30616"/>
    </ligand>
</feature>
<evidence type="ECO:0000256" key="3">
    <source>
        <dbReference type="ARBA" id="ARBA00022741"/>
    </source>
</evidence>
<dbReference type="Pfam" id="PF00183">
    <property type="entry name" value="HSP90"/>
    <property type="match status" value="1"/>
</dbReference>
<dbReference type="Gene3D" id="3.30.565.10">
    <property type="entry name" value="Histidine kinase-like ATPase, C-terminal domain"/>
    <property type="match status" value="1"/>
</dbReference>
<evidence type="ECO:0000256" key="1">
    <source>
        <dbReference type="ARBA" id="ARBA00008239"/>
    </source>
</evidence>
<dbReference type="InterPro" id="IPR020575">
    <property type="entry name" value="Hsp90_N"/>
</dbReference>